<dbReference type="Proteomes" id="UP001280581">
    <property type="component" value="Unassembled WGS sequence"/>
</dbReference>
<keyword evidence="2" id="KW-0805">Transcription regulation</keyword>
<dbReference type="PROSITE" id="PS00463">
    <property type="entry name" value="ZN2_CY6_FUNGAL_1"/>
    <property type="match status" value="1"/>
</dbReference>
<dbReference type="Pfam" id="PF00172">
    <property type="entry name" value="Zn_clus"/>
    <property type="match status" value="1"/>
</dbReference>
<dbReference type="InterPro" id="IPR013700">
    <property type="entry name" value="AflR"/>
</dbReference>
<dbReference type="Pfam" id="PF08493">
    <property type="entry name" value="AflR"/>
    <property type="match status" value="1"/>
</dbReference>
<dbReference type="GO" id="GO:0003677">
    <property type="term" value="F:DNA binding"/>
    <property type="evidence" value="ECO:0007669"/>
    <property type="project" value="UniProtKB-KW"/>
</dbReference>
<dbReference type="GO" id="GO:0008270">
    <property type="term" value="F:zinc ion binding"/>
    <property type="evidence" value="ECO:0007669"/>
    <property type="project" value="InterPro"/>
</dbReference>
<feature type="domain" description="Zn(2)-C6 fungal-type" evidence="6">
    <location>
        <begin position="47"/>
        <end position="77"/>
    </location>
</feature>
<dbReference type="CDD" id="cd00067">
    <property type="entry name" value="GAL4"/>
    <property type="match status" value="1"/>
</dbReference>
<keyword evidence="4" id="KW-0804">Transcription</keyword>
<evidence type="ECO:0000259" key="6">
    <source>
        <dbReference type="PROSITE" id="PS50048"/>
    </source>
</evidence>
<dbReference type="EMBL" id="WVTA01000010">
    <property type="protein sequence ID" value="KAK3203918.1"/>
    <property type="molecule type" value="Genomic_DNA"/>
</dbReference>
<dbReference type="InterPro" id="IPR050675">
    <property type="entry name" value="OAF3"/>
</dbReference>
<keyword evidence="5" id="KW-0539">Nucleus</keyword>
<dbReference type="InterPro" id="IPR001138">
    <property type="entry name" value="Zn2Cys6_DnaBD"/>
</dbReference>
<dbReference type="AlphaFoldDB" id="A0AAN6RH53"/>
<keyword evidence="8" id="KW-1185">Reference proteome</keyword>
<evidence type="ECO:0000256" key="3">
    <source>
        <dbReference type="ARBA" id="ARBA00023125"/>
    </source>
</evidence>
<evidence type="ECO:0000313" key="7">
    <source>
        <dbReference type="EMBL" id="KAK3203918.1"/>
    </source>
</evidence>
<reference evidence="7 8" key="1">
    <citation type="submission" date="2021-02" db="EMBL/GenBank/DDBJ databases">
        <title>Genome assembly of Pseudopithomyces chartarum.</title>
        <authorList>
            <person name="Jauregui R."/>
            <person name="Singh J."/>
            <person name="Voisey C."/>
        </authorList>
    </citation>
    <scope>NUCLEOTIDE SEQUENCE [LARGE SCALE GENOMIC DNA]</scope>
    <source>
        <strain evidence="7 8">AGR01</strain>
    </source>
</reference>
<sequence length="475" mass="51772">MFQAAHQSFTSQPSSAPAVNAMAAVPPQTTMLTGPNGEQKPRKLRASCDACSRAKVKCDKVRPTCHRCGNMGICCNYSPSMRLGKPRKNRNPDGTIMRDVSPANPSASLNLNLSQRPDMIPRTTSYTTESSPEPADPFFFGPATPEYHFQDAYLPTAFDGSQSPFSETSSFINGWSNDDHLMFTSPSEIFTSMPPFSTSPYASHNRTSSTHSQPEMFAPMEGLHSPLGSPTFFGMSDQQSLPLFSHDKMTVSPPAMAQTPLPTPPASTTASSHDCTQLAFQTLNSLYSPPASQPAAGDFNGSFNGLPTLNVVITTNKSAVDKLFVLLGCPCSSNPHFSTTIAFTIVKILSWYQAISGANHSEADSPITQMEAFSHSPLSLSDFGSMSENDDSYRAQLVLTELRKVEKLIDKFSERYTKNANHAETGIDGGVYGALEALLRTRVRDTFKVTMRNAPEDVKRQVASRSHNRSRTHTL</sequence>
<organism evidence="7 8">
    <name type="scientific">Pseudopithomyces chartarum</name>
    <dbReference type="NCBI Taxonomy" id="1892770"/>
    <lineage>
        <taxon>Eukaryota</taxon>
        <taxon>Fungi</taxon>
        <taxon>Dikarya</taxon>
        <taxon>Ascomycota</taxon>
        <taxon>Pezizomycotina</taxon>
        <taxon>Dothideomycetes</taxon>
        <taxon>Pleosporomycetidae</taxon>
        <taxon>Pleosporales</taxon>
        <taxon>Massarineae</taxon>
        <taxon>Didymosphaeriaceae</taxon>
        <taxon>Pseudopithomyces</taxon>
    </lineage>
</organism>
<evidence type="ECO:0000256" key="4">
    <source>
        <dbReference type="ARBA" id="ARBA00023163"/>
    </source>
</evidence>
<gene>
    <name evidence="7" type="ORF">GRF29_106g1000010</name>
</gene>
<dbReference type="PANTHER" id="PTHR31069:SF31">
    <property type="entry name" value="MONODICTYPHENONE CLUSTER TRANSCRIPTION FACTOR-RELATED"/>
    <property type="match status" value="1"/>
</dbReference>
<protein>
    <recommendedName>
        <fullName evidence="6">Zn(2)-C6 fungal-type domain-containing protein</fullName>
    </recommendedName>
</protein>
<keyword evidence="3" id="KW-0238">DNA-binding</keyword>
<evidence type="ECO:0000256" key="5">
    <source>
        <dbReference type="ARBA" id="ARBA00023242"/>
    </source>
</evidence>
<dbReference type="PROSITE" id="PS50048">
    <property type="entry name" value="ZN2_CY6_FUNGAL_2"/>
    <property type="match status" value="1"/>
</dbReference>
<evidence type="ECO:0000256" key="1">
    <source>
        <dbReference type="ARBA" id="ARBA00022723"/>
    </source>
</evidence>
<dbReference type="PRINTS" id="PR00755">
    <property type="entry name" value="AFLATOXINBRP"/>
</dbReference>
<accession>A0AAN6RH53</accession>
<dbReference type="InterPro" id="IPR036864">
    <property type="entry name" value="Zn2-C6_fun-type_DNA-bd_sf"/>
</dbReference>
<dbReference type="SUPFAM" id="SSF57701">
    <property type="entry name" value="Zn2/Cys6 DNA-binding domain"/>
    <property type="match status" value="1"/>
</dbReference>
<dbReference type="PANTHER" id="PTHR31069">
    <property type="entry name" value="OLEATE-ACTIVATED TRANSCRIPTION FACTOR 1-RELATED"/>
    <property type="match status" value="1"/>
</dbReference>
<evidence type="ECO:0000313" key="8">
    <source>
        <dbReference type="Proteomes" id="UP001280581"/>
    </source>
</evidence>
<keyword evidence="1" id="KW-0479">Metal-binding</keyword>
<evidence type="ECO:0000256" key="2">
    <source>
        <dbReference type="ARBA" id="ARBA00023015"/>
    </source>
</evidence>
<comment type="caution">
    <text evidence="7">The sequence shown here is derived from an EMBL/GenBank/DDBJ whole genome shotgun (WGS) entry which is preliminary data.</text>
</comment>
<dbReference type="GO" id="GO:0005634">
    <property type="term" value="C:nucleus"/>
    <property type="evidence" value="ECO:0007669"/>
    <property type="project" value="InterPro"/>
</dbReference>
<proteinExistence type="predicted"/>
<dbReference type="GO" id="GO:0045122">
    <property type="term" value="P:aflatoxin biosynthetic process"/>
    <property type="evidence" value="ECO:0007669"/>
    <property type="project" value="InterPro"/>
</dbReference>
<dbReference type="Gene3D" id="4.10.240.10">
    <property type="entry name" value="Zn(2)-C6 fungal-type DNA-binding domain"/>
    <property type="match status" value="1"/>
</dbReference>
<dbReference type="SMART" id="SM00066">
    <property type="entry name" value="GAL4"/>
    <property type="match status" value="1"/>
</dbReference>
<dbReference type="GO" id="GO:0000981">
    <property type="term" value="F:DNA-binding transcription factor activity, RNA polymerase II-specific"/>
    <property type="evidence" value="ECO:0007669"/>
    <property type="project" value="InterPro"/>
</dbReference>
<name>A0AAN6RH53_9PLEO</name>